<protein>
    <submittedName>
        <fullName evidence="2">ZNF474 isoform 3</fullName>
    </submittedName>
</protein>
<name>A0A2J8XEB9_PONAB</name>
<evidence type="ECO:0000313" key="2">
    <source>
        <dbReference type="EMBL" id="PNJ80375.1"/>
    </source>
</evidence>
<gene>
    <name evidence="2" type="ORF">CR201_G0002726</name>
</gene>
<proteinExistence type="predicted"/>
<evidence type="ECO:0000256" key="1">
    <source>
        <dbReference type="SAM" id="MobiDB-lite"/>
    </source>
</evidence>
<feature type="compositionally biased region" description="Basic residues" evidence="1">
    <location>
        <begin position="1"/>
        <end position="10"/>
    </location>
</feature>
<dbReference type="EMBL" id="NDHI03003367">
    <property type="protein sequence ID" value="PNJ80375.1"/>
    <property type="molecule type" value="Genomic_DNA"/>
</dbReference>
<accession>A0A2J8XEB9</accession>
<feature type="region of interest" description="Disordered" evidence="1">
    <location>
        <begin position="1"/>
        <end position="36"/>
    </location>
</feature>
<reference evidence="2" key="1">
    <citation type="submission" date="2017-12" db="EMBL/GenBank/DDBJ databases">
        <title>High-resolution comparative analysis of great ape genomes.</title>
        <authorList>
            <person name="Pollen A."/>
            <person name="Hastie A."/>
            <person name="Hormozdiari F."/>
            <person name="Dougherty M."/>
            <person name="Liu R."/>
            <person name="Chaisson M."/>
            <person name="Hoppe E."/>
            <person name="Hill C."/>
            <person name="Pang A."/>
            <person name="Hillier L."/>
            <person name="Baker C."/>
            <person name="Armstrong J."/>
            <person name="Shendure J."/>
            <person name="Paten B."/>
            <person name="Wilson R."/>
            <person name="Chao H."/>
            <person name="Schneider V."/>
            <person name="Ventura M."/>
            <person name="Kronenberg Z."/>
            <person name="Murali S."/>
            <person name="Gordon D."/>
            <person name="Cantsilieris S."/>
            <person name="Munson K."/>
            <person name="Nelson B."/>
            <person name="Raja A."/>
            <person name="Underwood J."/>
            <person name="Diekhans M."/>
            <person name="Fiddes I."/>
            <person name="Haussler D."/>
            <person name="Eichler E."/>
        </authorList>
    </citation>
    <scope>NUCLEOTIDE SEQUENCE [LARGE SCALE GENOMIC DNA]</scope>
    <source>
        <strain evidence="2">Susie</strain>
    </source>
</reference>
<dbReference type="AlphaFoldDB" id="A0A2J8XEB9"/>
<organism evidence="2">
    <name type="scientific">Pongo abelii</name>
    <name type="common">Sumatran orangutan</name>
    <name type="synonym">Pongo pygmaeus abelii</name>
    <dbReference type="NCBI Taxonomy" id="9601"/>
    <lineage>
        <taxon>Eukaryota</taxon>
        <taxon>Metazoa</taxon>
        <taxon>Chordata</taxon>
        <taxon>Craniata</taxon>
        <taxon>Vertebrata</taxon>
        <taxon>Euteleostomi</taxon>
        <taxon>Mammalia</taxon>
        <taxon>Eutheria</taxon>
        <taxon>Euarchontoglires</taxon>
        <taxon>Primates</taxon>
        <taxon>Haplorrhini</taxon>
        <taxon>Catarrhini</taxon>
        <taxon>Hominidae</taxon>
        <taxon>Pongo</taxon>
    </lineage>
</organism>
<comment type="caution">
    <text evidence="2">The sequence shown here is derived from an EMBL/GenBank/DDBJ whole genome shotgun (WGS) entry which is preliminary data.</text>
</comment>
<feature type="non-terminal residue" evidence="2">
    <location>
        <position position="36"/>
    </location>
</feature>
<sequence length="36" mass="4109">MERGKKKRISNKLQQTSHHSKEPTFLINQAGLLSSD</sequence>